<organism evidence="2 3">
    <name type="scientific">Ruficoccus amylovorans</name>
    <dbReference type="NCBI Taxonomy" id="1804625"/>
    <lineage>
        <taxon>Bacteria</taxon>
        <taxon>Pseudomonadati</taxon>
        <taxon>Verrucomicrobiota</taxon>
        <taxon>Opitutia</taxon>
        <taxon>Puniceicoccales</taxon>
        <taxon>Cerasicoccaceae</taxon>
        <taxon>Ruficoccus</taxon>
    </lineage>
</organism>
<keyword evidence="3" id="KW-1185">Reference proteome</keyword>
<name>A0A842HGC0_9BACT</name>
<accession>A0A842HGC0</accession>
<sequence>MRLKRRNDSAFPSEECIRKRFDNKNTMASRVMEFCDDNPEFSDVVEMCRPLASNSSERDEQNNLKKGHVYLLKHDRDYKIGHSFDATQRYKQIRVQMPLETEEIHVIETDDCVGIEKYWHNRFENKRLNGEWFRLSRSDVTAFKKRKFM</sequence>
<dbReference type="AlphaFoldDB" id="A0A842HGC0"/>
<feature type="domain" description="Bacteriophage T5 Orf172 DNA-binding" evidence="1">
    <location>
        <begin position="72"/>
        <end position="147"/>
    </location>
</feature>
<gene>
    <name evidence="2" type="ORF">H5P28_10430</name>
</gene>
<dbReference type="RefSeq" id="WP_185675646.1">
    <property type="nucleotide sequence ID" value="NZ_JACHVB010000032.1"/>
</dbReference>
<evidence type="ECO:0000313" key="3">
    <source>
        <dbReference type="Proteomes" id="UP000546464"/>
    </source>
</evidence>
<dbReference type="EMBL" id="JACHVB010000032">
    <property type="protein sequence ID" value="MBC2594676.1"/>
    <property type="molecule type" value="Genomic_DNA"/>
</dbReference>
<dbReference type="Pfam" id="PF13455">
    <property type="entry name" value="MUG113"/>
    <property type="match status" value="1"/>
</dbReference>
<reference evidence="2 3" key="1">
    <citation type="submission" date="2020-07" db="EMBL/GenBank/DDBJ databases">
        <authorList>
            <person name="Feng X."/>
        </authorList>
    </citation>
    <scope>NUCLEOTIDE SEQUENCE [LARGE SCALE GENOMIC DNA]</scope>
    <source>
        <strain evidence="2 3">JCM31066</strain>
    </source>
</reference>
<dbReference type="Proteomes" id="UP000546464">
    <property type="component" value="Unassembled WGS sequence"/>
</dbReference>
<proteinExistence type="predicted"/>
<protein>
    <submittedName>
        <fullName evidence="2">GIY-YIG nuclease family protein</fullName>
    </submittedName>
</protein>
<dbReference type="SMART" id="SM00974">
    <property type="entry name" value="T5orf172"/>
    <property type="match status" value="1"/>
</dbReference>
<evidence type="ECO:0000259" key="1">
    <source>
        <dbReference type="SMART" id="SM00974"/>
    </source>
</evidence>
<evidence type="ECO:0000313" key="2">
    <source>
        <dbReference type="EMBL" id="MBC2594676.1"/>
    </source>
</evidence>
<comment type="caution">
    <text evidence="2">The sequence shown here is derived from an EMBL/GenBank/DDBJ whole genome shotgun (WGS) entry which is preliminary data.</text>
</comment>
<dbReference type="InterPro" id="IPR018306">
    <property type="entry name" value="Phage_T5_Orf172_DNA-bd"/>
</dbReference>